<gene>
    <name evidence="2" type="ORF">ERS008555_02786</name>
</gene>
<sequence>MADFTTAISSDRPPMVQSTWSNSPETLLKNNAVNELKFHYENGDQDKKNSIEKAAMSHIMNICGNLNYVADDEVQNKSVNTATRLVEYFSGKNDIHNKAELAKEIQNTHQFDFSVLNKETASSSLQTLKNFINNILPDAAIQADVAVQTDVATQTDAAIQTDVTKAQSATEHLVKTSNHSNMEAIVITATDNKDLISETPNPQLETGELDKPIVLNLEENKESDNFISRFFTKISAILTTIISPHR</sequence>
<organism evidence="2 3">
    <name type="scientific">Yersinia rohdei</name>
    <dbReference type="NCBI Taxonomy" id="29485"/>
    <lineage>
        <taxon>Bacteria</taxon>
        <taxon>Pseudomonadati</taxon>
        <taxon>Pseudomonadota</taxon>
        <taxon>Gammaproteobacteria</taxon>
        <taxon>Enterobacterales</taxon>
        <taxon>Yersiniaceae</taxon>
        <taxon>Yersinia</taxon>
    </lineage>
</organism>
<proteinExistence type="predicted"/>
<dbReference type="OrthoDB" id="9965989at2"/>
<protein>
    <submittedName>
        <fullName evidence="2">Uncharacterized protein</fullName>
    </submittedName>
</protein>
<feature type="region of interest" description="Disordered" evidence="1">
    <location>
        <begin position="1"/>
        <end position="20"/>
    </location>
</feature>
<evidence type="ECO:0000313" key="2">
    <source>
        <dbReference type="EMBL" id="CQI92939.1"/>
    </source>
</evidence>
<name>A0A0U1HUY4_YERRO</name>
<dbReference type="AlphaFoldDB" id="A0A0U1HUY4"/>
<accession>A0A0U1HUY4</accession>
<evidence type="ECO:0000313" key="3">
    <source>
        <dbReference type="Proteomes" id="UP000042054"/>
    </source>
</evidence>
<reference evidence="3" key="1">
    <citation type="submission" date="2015-03" db="EMBL/GenBank/DDBJ databases">
        <authorList>
            <consortium name="Pathogen Informatics"/>
            <person name="Murphy D."/>
        </authorList>
    </citation>
    <scope>NUCLEOTIDE SEQUENCE [LARGE SCALE GENOMIC DNA]</scope>
    <source>
        <strain evidence="3">68/02</strain>
    </source>
</reference>
<dbReference type="EMBL" id="CTKE01000014">
    <property type="protein sequence ID" value="CQI92939.1"/>
    <property type="molecule type" value="Genomic_DNA"/>
</dbReference>
<dbReference type="RefSeq" id="WP_050535171.1">
    <property type="nucleotide sequence ID" value="NZ_CABIHW010000024.1"/>
</dbReference>
<dbReference type="Proteomes" id="UP000042054">
    <property type="component" value="Unassembled WGS sequence"/>
</dbReference>
<evidence type="ECO:0000256" key="1">
    <source>
        <dbReference type="SAM" id="MobiDB-lite"/>
    </source>
</evidence>